<dbReference type="Gene3D" id="2.170.270.10">
    <property type="entry name" value="SET domain"/>
    <property type="match status" value="1"/>
</dbReference>
<evidence type="ECO:0000256" key="13">
    <source>
        <dbReference type="ARBA" id="ARBA00093635"/>
    </source>
</evidence>
<dbReference type="InterPro" id="IPR011990">
    <property type="entry name" value="TPR-like_helical_dom_sf"/>
</dbReference>
<comment type="catalytic activity">
    <reaction evidence="11">
        <text>L-lysyl-[protein] + S-adenosyl-L-methionine = N(6)-methyl-L-lysyl-[protein] + S-adenosyl-L-homocysteine + H(+)</text>
        <dbReference type="Rhea" id="RHEA:51736"/>
        <dbReference type="Rhea" id="RHEA-COMP:9752"/>
        <dbReference type="Rhea" id="RHEA-COMP:13053"/>
        <dbReference type="ChEBI" id="CHEBI:15378"/>
        <dbReference type="ChEBI" id="CHEBI:29969"/>
        <dbReference type="ChEBI" id="CHEBI:57856"/>
        <dbReference type="ChEBI" id="CHEBI:59789"/>
        <dbReference type="ChEBI" id="CHEBI:61929"/>
    </reaction>
</comment>
<dbReference type="GO" id="GO:0005634">
    <property type="term" value="C:nucleus"/>
    <property type="evidence" value="ECO:0007669"/>
    <property type="project" value="UniProtKB-SubCell"/>
</dbReference>
<comment type="subcellular location">
    <subcellularLocation>
        <location evidence="2">Cytoplasm</location>
    </subcellularLocation>
    <subcellularLocation>
        <location evidence="1">Nucleus</location>
    </subcellularLocation>
</comment>
<reference evidence="18 19" key="1">
    <citation type="submission" date="2024-11" db="EMBL/GenBank/DDBJ databases">
        <title>Chromosome-level genome assembly of the freshwater bivalve Anodonta woodiana.</title>
        <authorList>
            <person name="Chen X."/>
        </authorList>
    </citation>
    <scope>NUCLEOTIDE SEQUENCE [LARGE SCALE GENOMIC DNA]</scope>
    <source>
        <strain evidence="18">MN2024</strain>
        <tissue evidence="18">Gills</tissue>
    </source>
</reference>
<evidence type="ECO:0000256" key="1">
    <source>
        <dbReference type="ARBA" id="ARBA00004123"/>
    </source>
</evidence>
<feature type="domain" description="SET" evidence="16">
    <location>
        <begin position="236"/>
        <end position="617"/>
    </location>
</feature>
<dbReference type="SUPFAM" id="SSF48452">
    <property type="entry name" value="TPR-like"/>
    <property type="match status" value="1"/>
</dbReference>
<dbReference type="InterPro" id="IPR052097">
    <property type="entry name" value="SET-MYND_domain_protein"/>
</dbReference>
<feature type="domain" description="MYND-type" evidence="17">
    <location>
        <begin position="281"/>
        <end position="320"/>
    </location>
</feature>
<organism evidence="18 19">
    <name type="scientific">Sinanodonta woodiana</name>
    <name type="common">Chinese pond mussel</name>
    <name type="synonym">Anodonta woodiana</name>
    <dbReference type="NCBI Taxonomy" id="1069815"/>
    <lineage>
        <taxon>Eukaryota</taxon>
        <taxon>Metazoa</taxon>
        <taxon>Spiralia</taxon>
        <taxon>Lophotrochozoa</taxon>
        <taxon>Mollusca</taxon>
        <taxon>Bivalvia</taxon>
        <taxon>Autobranchia</taxon>
        <taxon>Heteroconchia</taxon>
        <taxon>Palaeoheterodonta</taxon>
        <taxon>Unionida</taxon>
        <taxon>Unionoidea</taxon>
        <taxon>Unionidae</taxon>
        <taxon>Unioninae</taxon>
        <taxon>Sinanodonta</taxon>
    </lineage>
</organism>
<sequence>MAAKTGNWQAELDILTKYLENAEDWSKFKSCTNDEERIKFILIQKYITSVPWVCDYFESRTKLNRKSAIKSNTLRAEGNQLFQKKLYRDALEKYTQAVLHAHHDSEELSLAYGNRSAAWLFLDKWKPCLEDITLALSPRCPLSSKTKLLLRKVQCFLKLGNIKGTDSSIHEAADWIKDDVCPEEKKKDSALQELRSYEKKLDLLRQQQNSPNQNEMLSEPPCLSYGINKVITQASSCVELKYNLEQGRFLVGSDDIKAGDTLIVERPFAAVLLPDHDDTHCHHCYGKLTTVVPCVQCYTVRYCSFQCQEESWKVYHKVECPYLDILRSVGIAHLSLRVILTAGLQYLIQFKKEHQEFCSGNSSLVPGLDRDGQYARNYLTVFDLMTHTADMNTSDLFQYSMPLMKSTSLLKCDLGLSILSTMLFSRNITAVLLLRVLQHAQWFQQGNEAHISRAVKDESTTNSTIKSTLDMCSSGDHVSDHLDHLHIQSECSQPVTLQERQDLHKSNYLSQPDLALTGVYFSDIEVYIGGLLLRHIQQLVCNAHAITELQVSQISAGNIAQVEETSQVRVATAIYPTASLMNHSCDPTIISSFCKDVLVVRAVKDIPKGGEIFNCYGPHYRRMDWSQRQQSLKEQYFFTCRCQHCLTDLKQQSIFTAYRCSKCEDAVLETDNSWVCQGCGLVADKQLLMKTYLEGERLFLIGLDKLKQQNITGAIEEMLSCHKLWKHILYKYHQDLSKVLDCLSRCYAMQGHFKRSSEYLGESIKIVNKMYGESSIEVANELQKFSEVLISARNWTEALSVAERAIQLFSLHYGESHSTVQELLDMKKNLLECMKI</sequence>
<dbReference type="InterPro" id="IPR046341">
    <property type="entry name" value="SET_dom_sf"/>
</dbReference>
<dbReference type="PANTHER" id="PTHR46165:SF2">
    <property type="entry name" value="SET AND MYND DOMAIN-CONTAINING PROTEIN 4"/>
    <property type="match status" value="1"/>
</dbReference>
<proteinExistence type="predicted"/>
<evidence type="ECO:0000256" key="14">
    <source>
        <dbReference type="ARBA" id="ARBA00093680"/>
    </source>
</evidence>
<dbReference type="Proteomes" id="UP001634394">
    <property type="component" value="Unassembled WGS sequence"/>
</dbReference>
<evidence type="ECO:0000313" key="19">
    <source>
        <dbReference type="Proteomes" id="UP001634394"/>
    </source>
</evidence>
<evidence type="ECO:0000256" key="12">
    <source>
        <dbReference type="ARBA" id="ARBA00093423"/>
    </source>
</evidence>
<evidence type="ECO:0000256" key="6">
    <source>
        <dbReference type="ARBA" id="ARBA00022691"/>
    </source>
</evidence>
<keyword evidence="6" id="KW-0949">S-adenosyl-L-methionine</keyword>
<evidence type="ECO:0000256" key="10">
    <source>
        <dbReference type="ARBA" id="ARBA00023242"/>
    </source>
</evidence>
<comment type="caution">
    <text evidence="18">The sequence shown here is derived from an EMBL/GenBank/DDBJ whole genome shotgun (WGS) entry which is preliminary data.</text>
</comment>
<evidence type="ECO:0000256" key="4">
    <source>
        <dbReference type="ARBA" id="ARBA00022603"/>
    </source>
</evidence>
<keyword evidence="10" id="KW-0539">Nucleus</keyword>
<evidence type="ECO:0000259" key="16">
    <source>
        <dbReference type="PROSITE" id="PS50280"/>
    </source>
</evidence>
<dbReference type="GO" id="GO:0005737">
    <property type="term" value="C:cytoplasm"/>
    <property type="evidence" value="ECO:0007669"/>
    <property type="project" value="UniProtKB-SubCell"/>
</dbReference>
<dbReference type="Gene3D" id="6.10.140.2220">
    <property type="match status" value="1"/>
</dbReference>
<dbReference type="InterPro" id="IPR002893">
    <property type="entry name" value="Znf_MYND"/>
</dbReference>
<keyword evidence="7" id="KW-0479">Metal-binding</keyword>
<dbReference type="Pfam" id="PF01753">
    <property type="entry name" value="zf-MYND"/>
    <property type="match status" value="1"/>
</dbReference>
<keyword evidence="9" id="KW-0862">Zinc</keyword>
<dbReference type="PANTHER" id="PTHR46165">
    <property type="entry name" value="SET AND MYND DOMAIN-CONTAINING PROTEIN 4"/>
    <property type="match status" value="1"/>
</dbReference>
<dbReference type="GO" id="GO:0008168">
    <property type="term" value="F:methyltransferase activity"/>
    <property type="evidence" value="ECO:0007669"/>
    <property type="project" value="UniProtKB-KW"/>
</dbReference>
<dbReference type="Gene3D" id="1.25.40.10">
    <property type="entry name" value="Tetratricopeptide repeat domain"/>
    <property type="match status" value="2"/>
</dbReference>
<evidence type="ECO:0000256" key="5">
    <source>
        <dbReference type="ARBA" id="ARBA00022679"/>
    </source>
</evidence>
<evidence type="ECO:0000256" key="11">
    <source>
        <dbReference type="ARBA" id="ARBA00048985"/>
    </source>
</evidence>
<dbReference type="PROSITE" id="PS50280">
    <property type="entry name" value="SET"/>
    <property type="match status" value="1"/>
</dbReference>
<protein>
    <recommendedName>
        <fullName evidence="13">Protein-lysine N-methyltransferase SMYD4</fullName>
    </recommendedName>
    <alternativeName>
        <fullName evidence="14">SET and MYND domain-containing protein 4</fullName>
    </alternativeName>
</protein>
<keyword evidence="8 15" id="KW-0863">Zinc-finger</keyword>
<dbReference type="InterPro" id="IPR001214">
    <property type="entry name" value="SET_dom"/>
</dbReference>
<dbReference type="AlphaFoldDB" id="A0ABD3U072"/>
<accession>A0ABD3U072</accession>
<keyword evidence="5" id="KW-0808">Transferase</keyword>
<evidence type="ECO:0000313" key="18">
    <source>
        <dbReference type="EMBL" id="KAL3841918.1"/>
    </source>
</evidence>
<dbReference type="PROSITE" id="PS50865">
    <property type="entry name" value="ZF_MYND_2"/>
    <property type="match status" value="1"/>
</dbReference>
<dbReference type="CDD" id="cd10536">
    <property type="entry name" value="SET_SMYD4"/>
    <property type="match status" value="1"/>
</dbReference>
<evidence type="ECO:0000256" key="2">
    <source>
        <dbReference type="ARBA" id="ARBA00004496"/>
    </source>
</evidence>
<evidence type="ECO:0000259" key="17">
    <source>
        <dbReference type="PROSITE" id="PS50865"/>
    </source>
</evidence>
<dbReference type="GO" id="GO:0008270">
    <property type="term" value="F:zinc ion binding"/>
    <property type="evidence" value="ECO:0007669"/>
    <property type="project" value="UniProtKB-KW"/>
</dbReference>
<name>A0ABD3U072_SINWO</name>
<evidence type="ECO:0000256" key="3">
    <source>
        <dbReference type="ARBA" id="ARBA00022490"/>
    </source>
</evidence>
<dbReference type="SUPFAM" id="SSF82199">
    <property type="entry name" value="SET domain"/>
    <property type="match status" value="1"/>
</dbReference>
<comment type="function">
    <text evidence="12">Protein-lysine N-methyltransferase. Monomethylates PRMT5, modulating its transcriptional activity. May also act as a histone methyltransferase. Plays a critical role in cardiac development. Acts as a key epigenetic regulator of gene expression during cardiac development via its dual activities as a methyltransferase and negative regulator of HDAC1.</text>
</comment>
<evidence type="ECO:0000256" key="8">
    <source>
        <dbReference type="ARBA" id="ARBA00022771"/>
    </source>
</evidence>
<gene>
    <name evidence="18" type="ORF">ACJMK2_020007</name>
</gene>
<keyword evidence="4" id="KW-0489">Methyltransferase</keyword>
<dbReference type="InterPro" id="IPR044421">
    <property type="entry name" value="SMYD4_SET"/>
</dbReference>
<dbReference type="GO" id="GO:0032259">
    <property type="term" value="P:methylation"/>
    <property type="evidence" value="ECO:0007669"/>
    <property type="project" value="UniProtKB-KW"/>
</dbReference>
<dbReference type="SUPFAM" id="SSF144232">
    <property type="entry name" value="HIT/MYND zinc finger-like"/>
    <property type="match status" value="1"/>
</dbReference>
<evidence type="ECO:0000256" key="15">
    <source>
        <dbReference type="PROSITE-ProRule" id="PRU00134"/>
    </source>
</evidence>
<evidence type="ECO:0000256" key="9">
    <source>
        <dbReference type="ARBA" id="ARBA00022833"/>
    </source>
</evidence>
<evidence type="ECO:0000256" key="7">
    <source>
        <dbReference type="ARBA" id="ARBA00022723"/>
    </source>
</evidence>
<dbReference type="EMBL" id="JBJQND010000017">
    <property type="protein sequence ID" value="KAL3841918.1"/>
    <property type="molecule type" value="Genomic_DNA"/>
</dbReference>
<dbReference type="Pfam" id="PF00856">
    <property type="entry name" value="SET"/>
    <property type="match status" value="1"/>
</dbReference>
<keyword evidence="3" id="KW-0963">Cytoplasm</keyword>
<keyword evidence="19" id="KW-1185">Reference proteome</keyword>